<comment type="caution">
    <text evidence="1">The sequence shown here is derived from an EMBL/GenBank/DDBJ whole genome shotgun (WGS) entry which is preliminary data.</text>
</comment>
<gene>
    <name evidence="1" type="ORF">H9964_03025</name>
</gene>
<dbReference type="EMBL" id="DXBB01000050">
    <property type="protein sequence ID" value="HIZ72537.1"/>
    <property type="molecule type" value="Genomic_DNA"/>
</dbReference>
<organism evidence="1 2">
    <name type="scientific">Candidatus Gallimonas intestinavium</name>
    <dbReference type="NCBI Taxonomy" id="2838603"/>
    <lineage>
        <taxon>Bacteria</taxon>
        <taxon>Bacillati</taxon>
        <taxon>Bacillota</taxon>
        <taxon>Clostridia</taxon>
        <taxon>Candidatus Gallimonas</taxon>
    </lineage>
</organism>
<evidence type="ECO:0000313" key="1">
    <source>
        <dbReference type="EMBL" id="HIZ72537.1"/>
    </source>
</evidence>
<dbReference type="AlphaFoldDB" id="A0A9D2G5E3"/>
<evidence type="ECO:0000313" key="2">
    <source>
        <dbReference type="Proteomes" id="UP000824102"/>
    </source>
</evidence>
<reference evidence="1" key="2">
    <citation type="submission" date="2021-04" db="EMBL/GenBank/DDBJ databases">
        <authorList>
            <person name="Gilroy R."/>
        </authorList>
    </citation>
    <scope>NUCLEOTIDE SEQUENCE</scope>
    <source>
        <strain evidence="1">ChiW7-2402</strain>
    </source>
</reference>
<dbReference type="InterPro" id="IPR043740">
    <property type="entry name" value="DUF5685"/>
</dbReference>
<proteinExistence type="predicted"/>
<sequence length="289" mass="33577">MFGYVRYDLPNLYIKDFELYKAMYCGLCKGIAHSCGQMARIGLTYDMTFLSVLLHNLAGIDVKIEKQNCFEHTIKKQPIAVTDEMTDELGALNTVLLYYKLTDDIEDGDKGRGKRLWFKRGFKRAKKGYPELVFLVKEYMKAQQAAEKEKCDSLDRAADPTAELMQRLSRHFLKDKATPHTDGLFYALGKWIYLIDALDDYDKDRKKRRYNPFVLAYGSENKEALIKEHGGDIAFLFDTLFYGLREDLANIHFYFNRDLTDNVLLRGIPLETQRVMRGEKPVKMQVDLK</sequence>
<name>A0A9D2G5E3_9FIRM</name>
<accession>A0A9D2G5E3</accession>
<protein>
    <submittedName>
        <fullName evidence="1">Uncharacterized protein</fullName>
    </submittedName>
</protein>
<dbReference type="Proteomes" id="UP000824102">
    <property type="component" value="Unassembled WGS sequence"/>
</dbReference>
<dbReference type="Pfam" id="PF18937">
    <property type="entry name" value="DUF5685"/>
    <property type="match status" value="1"/>
</dbReference>
<reference evidence="1" key="1">
    <citation type="journal article" date="2021" name="PeerJ">
        <title>Extensive microbial diversity within the chicken gut microbiome revealed by metagenomics and culture.</title>
        <authorList>
            <person name="Gilroy R."/>
            <person name="Ravi A."/>
            <person name="Getino M."/>
            <person name="Pursley I."/>
            <person name="Horton D.L."/>
            <person name="Alikhan N.F."/>
            <person name="Baker D."/>
            <person name="Gharbi K."/>
            <person name="Hall N."/>
            <person name="Watson M."/>
            <person name="Adriaenssens E.M."/>
            <person name="Foster-Nyarko E."/>
            <person name="Jarju S."/>
            <person name="Secka A."/>
            <person name="Antonio M."/>
            <person name="Oren A."/>
            <person name="Chaudhuri R.R."/>
            <person name="La Ragione R."/>
            <person name="Hildebrand F."/>
            <person name="Pallen M.J."/>
        </authorList>
    </citation>
    <scope>NUCLEOTIDE SEQUENCE</scope>
    <source>
        <strain evidence="1">ChiW7-2402</strain>
    </source>
</reference>